<feature type="domain" description="AB hydrolase-1" evidence="2">
    <location>
        <begin position="21"/>
        <end position="257"/>
    </location>
</feature>
<accession>A0ABQ4CXD9</accession>
<evidence type="ECO:0000256" key="1">
    <source>
        <dbReference type="ARBA" id="ARBA00022801"/>
    </source>
</evidence>
<comment type="caution">
    <text evidence="3">The sequence shown here is derived from an EMBL/GenBank/DDBJ whole genome shotgun (WGS) entry which is preliminary data.</text>
</comment>
<dbReference type="EMBL" id="BONE01000050">
    <property type="protein sequence ID" value="GIF75936.1"/>
    <property type="molecule type" value="Genomic_DNA"/>
</dbReference>
<proteinExistence type="predicted"/>
<gene>
    <name evidence="3" type="ORF">Asi02nite_54540</name>
</gene>
<protein>
    <submittedName>
        <fullName evidence="3">Hydrolase</fullName>
    </submittedName>
</protein>
<reference evidence="3 4" key="1">
    <citation type="submission" date="2021-01" db="EMBL/GenBank/DDBJ databases">
        <title>Whole genome shotgun sequence of Asanoa siamensis NBRC 107932.</title>
        <authorList>
            <person name="Komaki H."/>
            <person name="Tamura T."/>
        </authorList>
    </citation>
    <scope>NUCLEOTIDE SEQUENCE [LARGE SCALE GENOMIC DNA]</scope>
    <source>
        <strain evidence="3 4">NBRC 107932</strain>
    </source>
</reference>
<sequence length="287" mass="30606">MRFTNDGLTFAVTDTAGGPGPLVVLLHGFPQDRRCWDGVAPALAAAGYRVVAPDQRGYSPAARPTQRSAYTLPQLAGDVLALADAAGARRFHLVGHDLGASVAWHLAGHHPDRLLSLACLSVPHPAAYARALLTGGQAVRSWYVAAFQVPRLAERVLCRGGGAGLRAALVRGGLSAEHADRYAARAADPATIRGPLAWYRAALRARRTGPIDVPTLFAWSDGDRFVSRAAARRCGRYVRGPYRSEVFEGVSHWLPEEVPERVAASLLAHFARFGEDASPSPAGKRGP</sequence>
<dbReference type="InterPro" id="IPR000073">
    <property type="entry name" value="AB_hydrolase_1"/>
</dbReference>
<dbReference type="InterPro" id="IPR000639">
    <property type="entry name" value="Epox_hydrolase-like"/>
</dbReference>
<evidence type="ECO:0000313" key="4">
    <source>
        <dbReference type="Proteomes" id="UP000604117"/>
    </source>
</evidence>
<dbReference type="Gene3D" id="3.40.50.1820">
    <property type="entry name" value="alpha/beta hydrolase"/>
    <property type="match status" value="1"/>
</dbReference>
<name>A0ABQ4CXD9_9ACTN</name>
<dbReference type="PRINTS" id="PR00412">
    <property type="entry name" value="EPOXHYDRLASE"/>
</dbReference>
<dbReference type="Proteomes" id="UP000604117">
    <property type="component" value="Unassembled WGS sequence"/>
</dbReference>
<dbReference type="InterPro" id="IPR029058">
    <property type="entry name" value="AB_hydrolase_fold"/>
</dbReference>
<keyword evidence="4" id="KW-1185">Reference proteome</keyword>
<dbReference type="PANTHER" id="PTHR43329">
    <property type="entry name" value="EPOXIDE HYDROLASE"/>
    <property type="match status" value="1"/>
</dbReference>
<dbReference type="RefSeq" id="WP_239127139.1">
    <property type="nucleotide sequence ID" value="NZ_BONE01000050.1"/>
</dbReference>
<dbReference type="SUPFAM" id="SSF53474">
    <property type="entry name" value="alpha/beta-Hydrolases"/>
    <property type="match status" value="1"/>
</dbReference>
<keyword evidence="1 3" id="KW-0378">Hydrolase</keyword>
<evidence type="ECO:0000313" key="3">
    <source>
        <dbReference type="EMBL" id="GIF75936.1"/>
    </source>
</evidence>
<dbReference type="PRINTS" id="PR00111">
    <property type="entry name" value="ABHYDROLASE"/>
</dbReference>
<organism evidence="3 4">
    <name type="scientific">Asanoa siamensis</name>
    <dbReference type="NCBI Taxonomy" id="926357"/>
    <lineage>
        <taxon>Bacteria</taxon>
        <taxon>Bacillati</taxon>
        <taxon>Actinomycetota</taxon>
        <taxon>Actinomycetes</taxon>
        <taxon>Micromonosporales</taxon>
        <taxon>Micromonosporaceae</taxon>
        <taxon>Asanoa</taxon>
    </lineage>
</organism>
<evidence type="ECO:0000259" key="2">
    <source>
        <dbReference type="Pfam" id="PF00561"/>
    </source>
</evidence>
<dbReference type="Pfam" id="PF00561">
    <property type="entry name" value="Abhydrolase_1"/>
    <property type="match status" value="1"/>
</dbReference>
<dbReference type="GO" id="GO:0016787">
    <property type="term" value="F:hydrolase activity"/>
    <property type="evidence" value="ECO:0007669"/>
    <property type="project" value="UniProtKB-KW"/>
</dbReference>